<dbReference type="InterPro" id="IPR029060">
    <property type="entry name" value="PIN-like_dom_sf"/>
</dbReference>
<evidence type="ECO:0000256" key="6">
    <source>
        <dbReference type="ARBA" id="ARBA00022842"/>
    </source>
</evidence>
<dbReference type="PANTHER" id="PTHR33653">
    <property type="entry name" value="RIBONUCLEASE VAPC2"/>
    <property type="match status" value="1"/>
</dbReference>
<dbReference type="GO" id="GO:0046872">
    <property type="term" value="F:metal ion binding"/>
    <property type="evidence" value="ECO:0007669"/>
    <property type="project" value="UniProtKB-KW"/>
</dbReference>
<dbReference type="AlphaFoldDB" id="A0A2P5K6R2"/>
<keyword evidence="10" id="KW-1185">Reference proteome</keyword>
<reference evidence="9 10" key="1">
    <citation type="submission" date="2018-01" db="EMBL/GenBank/DDBJ databases">
        <title>Genomic Encyclopedia of Type Strains, Phase III (KMG-III): the genomes of soil and plant-associated and newly described type strains.</title>
        <authorList>
            <person name="Whitman W."/>
        </authorList>
    </citation>
    <scope>NUCLEOTIDE SEQUENCE [LARGE SCALE GENOMIC DNA]</scope>
    <source>
        <strain evidence="9 10">HKI456</strain>
    </source>
</reference>
<dbReference type="GO" id="GO:0004518">
    <property type="term" value="F:nuclease activity"/>
    <property type="evidence" value="ECO:0007669"/>
    <property type="project" value="UniProtKB-KW"/>
</dbReference>
<evidence type="ECO:0000313" key="9">
    <source>
        <dbReference type="EMBL" id="PPB81018.1"/>
    </source>
</evidence>
<evidence type="ECO:0000256" key="1">
    <source>
        <dbReference type="ARBA" id="ARBA00001946"/>
    </source>
</evidence>
<accession>A0A2P5K6R2</accession>
<evidence type="ECO:0000256" key="5">
    <source>
        <dbReference type="ARBA" id="ARBA00022801"/>
    </source>
</evidence>
<evidence type="ECO:0000259" key="8">
    <source>
        <dbReference type="Pfam" id="PF01850"/>
    </source>
</evidence>
<name>A0A2P5K6R2_9BURK</name>
<keyword evidence="4" id="KW-0479">Metal-binding</keyword>
<feature type="domain" description="PIN" evidence="8">
    <location>
        <begin position="30"/>
        <end position="144"/>
    </location>
</feature>
<evidence type="ECO:0000313" key="10">
    <source>
        <dbReference type="Proteomes" id="UP000243096"/>
    </source>
</evidence>
<dbReference type="GO" id="GO:0016787">
    <property type="term" value="F:hydrolase activity"/>
    <property type="evidence" value="ECO:0007669"/>
    <property type="project" value="UniProtKB-KW"/>
</dbReference>
<comment type="similarity">
    <text evidence="7">Belongs to the PINc/VapC protein family.</text>
</comment>
<dbReference type="Pfam" id="PF01850">
    <property type="entry name" value="PIN"/>
    <property type="match status" value="1"/>
</dbReference>
<keyword evidence="5" id="KW-0378">Hydrolase</keyword>
<keyword evidence="2" id="KW-1277">Toxin-antitoxin system</keyword>
<keyword evidence="3" id="KW-0540">Nuclease</keyword>
<dbReference type="PANTHER" id="PTHR33653:SF1">
    <property type="entry name" value="RIBONUCLEASE VAPC2"/>
    <property type="match status" value="1"/>
</dbReference>
<protein>
    <recommendedName>
        <fullName evidence="8">PIN domain-containing protein</fullName>
    </recommendedName>
</protein>
<evidence type="ECO:0000256" key="7">
    <source>
        <dbReference type="ARBA" id="ARBA00038093"/>
    </source>
</evidence>
<keyword evidence="6" id="KW-0460">Magnesium</keyword>
<evidence type="ECO:0000256" key="4">
    <source>
        <dbReference type="ARBA" id="ARBA00022723"/>
    </source>
</evidence>
<evidence type="ECO:0000256" key="3">
    <source>
        <dbReference type="ARBA" id="ARBA00022722"/>
    </source>
</evidence>
<dbReference type="InterPro" id="IPR050556">
    <property type="entry name" value="Type_II_TA_system_RNase"/>
</dbReference>
<evidence type="ECO:0000256" key="2">
    <source>
        <dbReference type="ARBA" id="ARBA00022649"/>
    </source>
</evidence>
<dbReference type="SUPFAM" id="SSF88723">
    <property type="entry name" value="PIN domain-like"/>
    <property type="match status" value="1"/>
</dbReference>
<dbReference type="Gene3D" id="3.40.50.1010">
    <property type="entry name" value="5'-nuclease"/>
    <property type="match status" value="1"/>
</dbReference>
<dbReference type="Proteomes" id="UP000243096">
    <property type="component" value="Unassembled WGS sequence"/>
</dbReference>
<sequence>MVILTCHNVDGRSVAQRLLYRLLYKTTVFLLDTNIVFELRKLRPHGAVVSWLESVADHELYLSAVTLGEIQAGIEITREQDADKASAIEAWADQVSATYNVLPMDAVTFRLWAKLMHRQSNTVYEDAMIAASALRHKLIVATRNVCDFERFDVPVFNPFGK</sequence>
<dbReference type="EMBL" id="PRDW01000023">
    <property type="protein sequence ID" value="PPB81018.1"/>
    <property type="molecule type" value="Genomic_DNA"/>
</dbReference>
<comment type="caution">
    <text evidence="9">The sequence shown here is derived from an EMBL/GenBank/DDBJ whole genome shotgun (WGS) entry which is preliminary data.</text>
</comment>
<organism evidence="9 10">
    <name type="scientific">Mycetohabitans endofungorum</name>
    <dbReference type="NCBI Taxonomy" id="417203"/>
    <lineage>
        <taxon>Bacteria</taxon>
        <taxon>Pseudomonadati</taxon>
        <taxon>Pseudomonadota</taxon>
        <taxon>Betaproteobacteria</taxon>
        <taxon>Burkholderiales</taxon>
        <taxon>Burkholderiaceae</taxon>
        <taxon>Mycetohabitans</taxon>
    </lineage>
</organism>
<gene>
    <name evidence="9" type="ORF">B0O95_1233</name>
</gene>
<dbReference type="CDD" id="cd18746">
    <property type="entry name" value="PIN_VapC4-5_FitB-like"/>
    <property type="match status" value="1"/>
</dbReference>
<comment type="cofactor">
    <cofactor evidence="1">
        <name>Mg(2+)</name>
        <dbReference type="ChEBI" id="CHEBI:18420"/>
    </cofactor>
</comment>
<dbReference type="InterPro" id="IPR002716">
    <property type="entry name" value="PIN_dom"/>
</dbReference>
<proteinExistence type="inferred from homology"/>